<feature type="chain" id="PRO_5032433049" description="PEP-CTERM protein-sorting domain-containing protein" evidence="1">
    <location>
        <begin position="26"/>
        <end position="210"/>
    </location>
</feature>
<evidence type="ECO:0000313" key="2">
    <source>
        <dbReference type="EMBL" id="CAE7178638.1"/>
    </source>
</evidence>
<keyword evidence="1" id="KW-0732">Signal</keyword>
<dbReference type="EMBL" id="CAJNJA010004226">
    <property type="protein sequence ID" value="CAE7178638.1"/>
    <property type="molecule type" value="Genomic_DNA"/>
</dbReference>
<name>A0A812ITA2_9DINO</name>
<keyword evidence="3" id="KW-1185">Reference proteome</keyword>
<evidence type="ECO:0000256" key="1">
    <source>
        <dbReference type="SAM" id="SignalP"/>
    </source>
</evidence>
<comment type="caution">
    <text evidence="2">The sequence shown here is derived from an EMBL/GenBank/DDBJ whole genome shotgun (WGS) entry which is preliminary data.</text>
</comment>
<reference evidence="2" key="1">
    <citation type="submission" date="2021-02" db="EMBL/GenBank/DDBJ databases">
        <authorList>
            <person name="Dougan E. K."/>
            <person name="Rhodes N."/>
            <person name="Thang M."/>
            <person name="Chan C."/>
        </authorList>
    </citation>
    <scope>NUCLEOTIDE SEQUENCE</scope>
</reference>
<proteinExistence type="predicted"/>
<feature type="signal peptide" evidence="1">
    <location>
        <begin position="1"/>
        <end position="25"/>
    </location>
</feature>
<dbReference type="AlphaFoldDB" id="A0A812ITA2"/>
<dbReference type="Proteomes" id="UP000601435">
    <property type="component" value="Unassembled WGS sequence"/>
</dbReference>
<gene>
    <name evidence="2" type="ORF">SNEC2469_LOCUS662</name>
</gene>
<evidence type="ECO:0008006" key="4">
    <source>
        <dbReference type="Google" id="ProtNLM"/>
    </source>
</evidence>
<protein>
    <recommendedName>
        <fullName evidence="4">PEP-CTERM protein-sorting domain-containing protein</fullName>
    </recommendedName>
</protein>
<sequence length="210" mass="21895">MPNTARSAVVGVAFAASTLTPVANAAELVGISFPETVTLSVSTAANGPRSVVAPFDFGGIGNIVNPTVAGPGSIANANDFTLHQTVGVVNVTDVVVTYEFDMPVLIDAFDIVQHHNGVRTLELLVGDSLGSLVSAGQVSVPENALEYAVNRFDFDAMASGRFVQLRLIEPELDGQGGWALYRAYPVLVPSPGVACVFAVGGLATVRRRRV</sequence>
<evidence type="ECO:0000313" key="3">
    <source>
        <dbReference type="Proteomes" id="UP000601435"/>
    </source>
</evidence>
<organism evidence="2 3">
    <name type="scientific">Symbiodinium necroappetens</name>
    <dbReference type="NCBI Taxonomy" id="1628268"/>
    <lineage>
        <taxon>Eukaryota</taxon>
        <taxon>Sar</taxon>
        <taxon>Alveolata</taxon>
        <taxon>Dinophyceae</taxon>
        <taxon>Suessiales</taxon>
        <taxon>Symbiodiniaceae</taxon>
        <taxon>Symbiodinium</taxon>
    </lineage>
</organism>
<accession>A0A812ITA2</accession>